<dbReference type="PANTHER" id="PTHR48061:SF2">
    <property type="entry name" value="RECEPTOR LIKE PROTEIN 30-LIKE"/>
    <property type="match status" value="1"/>
</dbReference>
<keyword evidence="5" id="KW-0472">Membrane</keyword>
<dbReference type="InterPro" id="IPR032675">
    <property type="entry name" value="LRR_dom_sf"/>
</dbReference>
<keyword evidence="2" id="KW-0812">Transmembrane</keyword>
<dbReference type="InterPro" id="IPR046956">
    <property type="entry name" value="RLP23-like"/>
</dbReference>
<comment type="subcellular location">
    <subcellularLocation>
        <location evidence="1">Membrane</location>
        <topology evidence="1">Single-pass type I membrane protein</topology>
    </subcellularLocation>
</comment>
<dbReference type="Pfam" id="PF00560">
    <property type="entry name" value="LRR_1"/>
    <property type="match status" value="1"/>
</dbReference>
<evidence type="ECO:0000256" key="2">
    <source>
        <dbReference type="ARBA" id="ARBA00022692"/>
    </source>
</evidence>
<dbReference type="PANTHER" id="PTHR48061">
    <property type="entry name" value="LEUCINE-RICH REPEAT RECEPTOR PROTEIN KINASE EMS1-LIKE-RELATED"/>
    <property type="match status" value="1"/>
</dbReference>
<evidence type="ECO:0000256" key="1">
    <source>
        <dbReference type="ARBA" id="ARBA00004479"/>
    </source>
</evidence>
<organism evidence="10 11">
    <name type="scientific">Vigna mungo</name>
    <name type="common">Black gram</name>
    <name type="synonym">Phaseolus mungo</name>
    <dbReference type="NCBI Taxonomy" id="3915"/>
    <lineage>
        <taxon>Eukaryota</taxon>
        <taxon>Viridiplantae</taxon>
        <taxon>Streptophyta</taxon>
        <taxon>Embryophyta</taxon>
        <taxon>Tracheophyta</taxon>
        <taxon>Spermatophyta</taxon>
        <taxon>Magnoliopsida</taxon>
        <taxon>eudicotyledons</taxon>
        <taxon>Gunneridae</taxon>
        <taxon>Pentapetalae</taxon>
        <taxon>rosids</taxon>
        <taxon>fabids</taxon>
        <taxon>Fabales</taxon>
        <taxon>Fabaceae</taxon>
        <taxon>Papilionoideae</taxon>
        <taxon>50 kb inversion clade</taxon>
        <taxon>NPAAA clade</taxon>
        <taxon>indigoferoid/millettioid clade</taxon>
        <taxon>Phaseoleae</taxon>
        <taxon>Vigna</taxon>
    </lineage>
</organism>
<dbReference type="Pfam" id="PF03732">
    <property type="entry name" value="Retrotrans_gag"/>
    <property type="match status" value="1"/>
</dbReference>
<dbReference type="CDD" id="cd00303">
    <property type="entry name" value="retropepsin_like"/>
    <property type="match status" value="1"/>
</dbReference>
<feature type="domain" description="Retrotransposon gag" evidence="9">
    <location>
        <begin position="162"/>
        <end position="248"/>
    </location>
</feature>
<evidence type="ECO:0000256" key="4">
    <source>
        <dbReference type="ARBA" id="ARBA00022989"/>
    </source>
</evidence>
<gene>
    <name evidence="10" type="ORF">V8G54_025801</name>
</gene>
<evidence type="ECO:0000256" key="6">
    <source>
        <dbReference type="ARBA" id="ARBA00023170"/>
    </source>
</evidence>
<dbReference type="InterPro" id="IPR005162">
    <property type="entry name" value="Retrotrans_gag_dom"/>
</dbReference>
<dbReference type="AlphaFoldDB" id="A0AAQ3RML8"/>
<dbReference type="GO" id="GO:0016020">
    <property type="term" value="C:membrane"/>
    <property type="evidence" value="ECO:0007669"/>
    <property type="project" value="UniProtKB-SubCell"/>
</dbReference>
<proteinExistence type="predicted"/>
<evidence type="ECO:0000259" key="9">
    <source>
        <dbReference type="Pfam" id="PF03732"/>
    </source>
</evidence>
<feature type="compositionally biased region" description="Basic and acidic residues" evidence="8">
    <location>
        <begin position="113"/>
        <end position="130"/>
    </location>
</feature>
<keyword evidence="11" id="KW-1185">Reference proteome</keyword>
<dbReference type="SUPFAM" id="SSF52058">
    <property type="entry name" value="L domain-like"/>
    <property type="match status" value="1"/>
</dbReference>
<dbReference type="InterPro" id="IPR001611">
    <property type="entry name" value="Leu-rich_rpt"/>
</dbReference>
<dbReference type="SUPFAM" id="SSF50630">
    <property type="entry name" value="Acid proteases"/>
    <property type="match status" value="1"/>
</dbReference>
<keyword evidence="3" id="KW-0732">Signal</keyword>
<name>A0AAQ3RML8_VIGMU</name>
<evidence type="ECO:0000256" key="7">
    <source>
        <dbReference type="ARBA" id="ARBA00023180"/>
    </source>
</evidence>
<evidence type="ECO:0000313" key="10">
    <source>
        <dbReference type="EMBL" id="WVY99731.1"/>
    </source>
</evidence>
<sequence>MAKHEEEKEGPRPNCLSGEVVRKRRVEWSGPTCRIRVASDRSMEGKNERRLKAVENQLEAMGITVDGLKAETVAMRQDSTTIHQDLQEVMHILGGRNRDHKGASDESQSSVNGDRRGRREEENEGRETEQRDRVDLLNWINRAERFFELQGVAEEEKVNITYVSMGGSADYWYRFWREKARDRTWEGLKCAMIGRFGERSRGTIFERLAANCQTGTVEEYINDFEILVGQTKGVMDEQLLCYFLAGLQDNVRGRVRPHDQQELLAAMRITKDVEIRLEGAKTGGGSANRPPISRGRTAGTIVREDERRVQRVWDLGEEKRTRGSVREEAEGCETFPITSISSDVKKANFGPGHRCPGRSLQVLILGEDKEEDPGETKKELANMRLELSSPSARGMTQPRTMKLLGSVGDKEVLIMVNSGASHNFISKTLVEELQLEVNKDQMRPVCLGDGHRKQTQECCQGVMLQLGGVEIAEQYHVFELGGVNMILGVDWLATLGEVVTNWGKLTMSFKQGEREVTIRGDPTLARKITEVETVAVMWGLKQMEVAGRRGEEQGFTVRRREELEETLSEFQQEFNDYSTNNFNFDIPPDARTRLFHSFPSGTIKVLKLQHKKFNGNIPDKFPVSCALKTMDLNSNLLKGTIPKSLQNCSSLEVLDLKNNEVDDGFPNFLNSISTFRVLVLRRNKFHGHIECADKCTWPIRILNKRQQQLEEEIREQALIEWNEGGVDGATWEEQVTIQEQFSEFNLEDKEEEKEGPRPNCLSGEVVRKRRIEWPLTIDLIKQEVEAERKANEEIKKCPKDESNSQSWSSNSLTTFWLVPELAKSVIEKRAEKESDRLRIRVRPNFAVEKLTEVQSGTCHFRALESTGDDDRVSVYWRRRWLTPKSKRQALCHTKNAQGPPLNLPSVALCGPCGAARCGEVVDVSTGLCGLLLSSIICVLCIDEDVQALKRM</sequence>
<dbReference type="EMBL" id="CP144693">
    <property type="protein sequence ID" value="WVY99731.1"/>
    <property type="molecule type" value="Genomic_DNA"/>
</dbReference>
<evidence type="ECO:0000256" key="3">
    <source>
        <dbReference type="ARBA" id="ARBA00022729"/>
    </source>
</evidence>
<dbReference type="Pfam" id="PF08284">
    <property type="entry name" value="RVP_2"/>
    <property type="match status" value="1"/>
</dbReference>
<evidence type="ECO:0000256" key="5">
    <source>
        <dbReference type="ARBA" id="ARBA00023136"/>
    </source>
</evidence>
<dbReference type="Proteomes" id="UP001374535">
    <property type="component" value="Chromosome 8"/>
</dbReference>
<reference evidence="10 11" key="1">
    <citation type="journal article" date="2023" name="Life. Sci Alliance">
        <title>Evolutionary insights into 3D genome organization and epigenetic landscape of Vigna mungo.</title>
        <authorList>
            <person name="Junaid A."/>
            <person name="Singh B."/>
            <person name="Bhatia S."/>
        </authorList>
    </citation>
    <scope>NUCLEOTIDE SEQUENCE [LARGE SCALE GENOMIC DNA]</scope>
    <source>
        <strain evidence="10">Urdbean</strain>
    </source>
</reference>
<accession>A0AAQ3RML8</accession>
<feature type="region of interest" description="Disordered" evidence="8">
    <location>
        <begin position="96"/>
        <end position="130"/>
    </location>
</feature>
<protein>
    <recommendedName>
        <fullName evidence="9">Retrotransposon gag domain-containing protein</fullName>
    </recommendedName>
</protein>
<dbReference type="Gene3D" id="2.40.70.10">
    <property type="entry name" value="Acid Proteases"/>
    <property type="match status" value="1"/>
</dbReference>
<keyword evidence="7" id="KW-0325">Glycoprotein</keyword>
<keyword evidence="6" id="KW-0675">Receptor</keyword>
<dbReference type="InterPro" id="IPR021109">
    <property type="entry name" value="Peptidase_aspartic_dom_sf"/>
</dbReference>
<dbReference type="Gene3D" id="3.80.10.10">
    <property type="entry name" value="Ribonuclease Inhibitor"/>
    <property type="match status" value="1"/>
</dbReference>
<keyword evidence="4" id="KW-1133">Transmembrane helix</keyword>
<evidence type="ECO:0000256" key="8">
    <source>
        <dbReference type="SAM" id="MobiDB-lite"/>
    </source>
</evidence>
<evidence type="ECO:0000313" key="11">
    <source>
        <dbReference type="Proteomes" id="UP001374535"/>
    </source>
</evidence>